<accession>A0AB39BMI1</accession>
<dbReference type="PANTHER" id="PTHR47237:SF2">
    <property type="entry name" value="BLL4206 PROTEIN"/>
    <property type="match status" value="1"/>
</dbReference>
<dbReference type="Pfam" id="PF13508">
    <property type="entry name" value="Acetyltransf_7"/>
    <property type="match status" value="1"/>
</dbReference>
<proteinExistence type="predicted"/>
<dbReference type="PANTHER" id="PTHR47237">
    <property type="entry name" value="SLL0310 PROTEIN"/>
    <property type="match status" value="1"/>
</dbReference>
<dbReference type="EMBL" id="CP162550">
    <property type="protein sequence ID" value="XDI35023.1"/>
    <property type="molecule type" value="Genomic_DNA"/>
</dbReference>
<keyword evidence="2" id="KW-0012">Acyltransferase</keyword>
<dbReference type="AlphaFoldDB" id="A0AB39BMI1"/>
<organism evidence="2">
    <name type="scientific">Alkalihalophilus sp. As8PL</name>
    <dbReference type="NCBI Taxonomy" id="3237103"/>
    <lineage>
        <taxon>Bacteria</taxon>
        <taxon>Bacillati</taxon>
        <taxon>Bacillota</taxon>
        <taxon>Bacilli</taxon>
        <taxon>Bacillales</taxon>
        <taxon>Bacillaceae</taxon>
        <taxon>Alkalihalophilus</taxon>
    </lineage>
</organism>
<dbReference type="Gene3D" id="3.40.630.30">
    <property type="match status" value="1"/>
</dbReference>
<dbReference type="Gene3D" id="3.40.630.90">
    <property type="match status" value="1"/>
</dbReference>
<feature type="domain" description="N-acetyltransferase" evidence="1">
    <location>
        <begin position="5"/>
        <end position="139"/>
    </location>
</feature>
<dbReference type="PROSITE" id="PS51186">
    <property type="entry name" value="GNAT"/>
    <property type="match status" value="1"/>
</dbReference>
<dbReference type="SUPFAM" id="SSF55729">
    <property type="entry name" value="Acyl-CoA N-acyltransferases (Nat)"/>
    <property type="match status" value="1"/>
</dbReference>
<dbReference type="CDD" id="cd04301">
    <property type="entry name" value="NAT_SF"/>
    <property type="match status" value="1"/>
</dbReference>
<name>A0AB39BMI1_9BACI</name>
<dbReference type="GO" id="GO:0016747">
    <property type="term" value="F:acyltransferase activity, transferring groups other than amino-acyl groups"/>
    <property type="evidence" value="ECO:0007669"/>
    <property type="project" value="InterPro"/>
</dbReference>
<geneLocation type="plasmid" evidence="2">
    <name>unnamed</name>
</geneLocation>
<keyword evidence="2" id="KW-0614">Plasmid</keyword>
<dbReference type="Pfam" id="PF18014">
    <property type="entry name" value="Acetyltransf_18"/>
    <property type="match status" value="1"/>
</dbReference>
<dbReference type="EC" id="2.3.1.-" evidence="2"/>
<dbReference type="InterPro" id="IPR016181">
    <property type="entry name" value="Acyl_CoA_acyltransferase"/>
</dbReference>
<sequence>MTEELNLEKFNDEDIDELIKLSTSVGWDYDSYEIETILSSGAIFGFKNPAGKIVSSAAIIPYNNEIASIGMVIVHKNFRNMGLGRKTTQKCIEFVSSDLPIMLISTDEGKYLYERLGFETKDSISKYLCSKYESARQVKYNDLIIEDFKRNHFNKILDLDEGAYGVRRETFLSARIKQCTQCKVVKDINNKIIGFGISVQGPVNLTLGPIVAPDNETAKALIDNLAYNHKGYLRIDITSRNDCLTNFLKKRGFENVSNPPVMIINSDRMPERNNTLWAISAQVFG</sequence>
<dbReference type="InterPro" id="IPR000182">
    <property type="entry name" value="GNAT_dom"/>
</dbReference>
<evidence type="ECO:0000259" key="1">
    <source>
        <dbReference type="PROSITE" id="PS51186"/>
    </source>
</evidence>
<dbReference type="RefSeq" id="WP_368502640.1">
    <property type="nucleotide sequence ID" value="NZ_CP162550.1"/>
</dbReference>
<keyword evidence="2" id="KW-0808">Transferase</keyword>
<protein>
    <submittedName>
        <fullName evidence="2">GNAT family N-acetyltransferase</fullName>
        <ecNumber evidence="2">2.3.1.-</ecNumber>
    </submittedName>
</protein>
<dbReference type="InterPro" id="IPR041496">
    <property type="entry name" value="YitH/HolE_GNAT"/>
</dbReference>
<reference evidence="2" key="1">
    <citation type="submission" date="2024-07" db="EMBL/GenBank/DDBJ databases">
        <title>Identification and characteristics of an arsenic-resistant bacterial isolate, which belongs to a novel species.</title>
        <authorList>
            <person name="Juszczyk A."/>
            <person name="Kowalczyk A."/>
            <person name="Was K."/>
            <person name="Kosowicz W."/>
            <person name="Budzyn A."/>
            <person name="Latowski D."/>
        </authorList>
    </citation>
    <scope>NUCLEOTIDE SEQUENCE</scope>
    <source>
        <strain evidence="2">As8PL</strain>
        <plasmid evidence="2">unnamed</plasmid>
    </source>
</reference>
<evidence type="ECO:0000313" key="2">
    <source>
        <dbReference type="EMBL" id="XDI35023.1"/>
    </source>
</evidence>
<gene>
    <name evidence="2" type="ORF">AB3N04_00675</name>
</gene>
<dbReference type="InterPro" id="IPR052729">
    <property type="entry name" value="Acyl/Acetyltrans_Enzymes"/>
</dbReference>